<accession>A0AAD9TFN1</accession>
<dbReference type="Proteomes" id="UP001280121">
    <property type="component" value="Unassembled WGS sequence"/>
</dbReference>
<sequence>MHAFGPHTEFTPFWKQGFWRYHHLCTKLKCLAQDIVQQCRRNCKLFCNIDQSFHNETVNAGLEAALGGPSCSDVLKPDNVLSLELNGHLNVKGEPCGNIMGLMFHGCLTTAGLVGNILERLATHQEIQDKVSILYFHLFPWRIVCNLLKAHKLDPSLLYCLNSPAVNSQKFLCWVFI</sequence>
<reference evidence="1" key="1">
    <citation type="journal article" date="2023" name="Plant J.">
        <title>Genome sequences and population genomics provide insights into the demographic history, inbreeding, and mutation load of two 'living fossil' tree species of Dipteronia.</title>
        <authorList>
            <person name="Feng Y."/>
            <person name="Comes H.P."/>
            <person name="Chen J."/>
            <person name="Zhu S."/>
            <person name="Lu R."/>
            <person name="Zhang X."/>
            <person name="Li P."/>
            <person name="Qiu J."/>
            <person name="Olsen K.M."/>
            <person name="Qiu Y."/>
        </authorList>
    </citation>
    <scope>NUCLEOTIDE SEQUENCE</scope>
    <source>
        <strain evidence="1">KIB01</strain>
    </source>
</reference>
<organism evidence="1 2">
    <name type="scientific">Dipteronia dyeriana</name>
    <dbReference type="NCBI Taxonomy" id="168575"/>
    <lineage>
        <taxon>Eukaryota</taxon>
        <taxon>Viridiplantae</taxon>
        <taxon>Streptophyta</taxon>
        <taxon>Embryophyta</taxon>
        <taxon>Tracheophyta</taxon>
        <taxon>Spermatophyta</taxon>
        <taxon>Magnoliopsida</taxon>
        <taxon>eudicotyledons</taxon>
        <taxon>Gunneridae</taxon>
        <taxon>Pentapetalae</taxon>
        <taxon>rosids</taxon>
        <taxon>malvids</taxon>
        <taxon>Sapindales</taxon>
        <taxon>Sapindaceae</taxon>
        <taxon>Hippocastanoideae</taxon>
        <taxon>Acereae</taxon>
        <taxon>Dipteronia</taxon>
    </lineage>
</organism>
<protein>
    <submittedName>
        <fullName evidence="1">Uncharacterized protein</fullName>
    </submittedName>
</protein>
<proteinExistence type="predicted"/>
<evidence type="ECO:0000313" key="1">
    <source>
        <dbReference type="EMBL" id="KAK2634932.1"/>
    </source>
</evidence>
<comment type="caution">
    <text evidence="1">The sequence shown here is derived from an EMBL/GenBank/DDBJ whole genome shotgun (WGS) entry which is preliminary data.</text>
</comment>
<dbReference type="EMBL" id="JANJYI010000009">
    <property type="protein sequence ID" value="KAK2634932.1"/>
    <property type="molecule type" value="Genomic_DNA"/>
</dbReference>
<evidence type="ECO:0000313" key="2">
    <source>
        <dbReference type="Proteomes" id="UP001280121"/>
    </source>
</evidence>
<name>A0AAD9TFN1_9ROSI</name>
<dbReference type="AlphaFoldDB" id="A0AAD9TFN1"/>
<keyword evidence="2" id="KW-1185">Reference proteome</keyword>
<gene>
    <name evidence="1" type="ORF">Ddye_029724</name>
</gene>